<organism evidence="2 3">
    <name type="scientific">Cerrena zonata</name>
    <dbReference type="NCBI Taxonomy" id="2478898"/>
    <lineage>
        <taxon>Eukaryota</taxon>
        <taxon>Fungi</taxon>
        <taxon>Dikarya</taxon>
        <taxon>Basidiomycota</taxon>
        <taxon>Agaricomycotina</taxon>
        <taxon>Agaricomycetes</taxon>
        <taxon>Polyporales</taxon>
        <taxon>Cerrenaceae</taxon>
        <taxon>Cerrena</taxon>
    </lineage>
</organism>
<evidence type="ECO:0000313" key="2">
    <source>
        <dbReference type="EMBL" id="KAK7685707.1"/>
    </source>
</evidence>
<dbReference type="EMBL" id="JASBNA010000019">
    <property type="protein sequence ID" value="KAK7685707.1"/>
    <property type="molecule type" value="Genomic_DNA"/>
</dbReference>
<feature type="compositionally biased region" description="Polar residues" evidence="1">
    <location>
        <begin position="54"/>
        <end position="72"/>
    </location>
</feature>
<feature type="region of interest" description="Disordered" evidence="1">
    <location>
        <begin position="131"/>
        <end position="290"/>
    </location>
</feature>
<reference evidence="2 3" key="1">
    <citation type="submission" date="2022-09" db="EMBL/GenBank/DDBJ databases">
        <authorList>
            <person name="Palmer J.M."/>
        </authorList>
    </citation>
    <scope>NUCLEOTIDE SEQUENCE [LARGE SCALE GENOMIC DNA]</scope>
    <source>
        <strain evidence="2 3">DSM 7382</strain>
    </source>
</reference>
<protein>
    <submittedName>
        <fullName evidence="2">Uncharacterized protein</fullName>
    </submittedName>
</protein>
<gene>
    <name evidence="2" type="ORF">QCA50_011051</name>
</gene>
<proteinExistence type="predicted"/>
<dbReference type="Proteomes" id="UP001385951">
    <property type="component" value="Unassembled WGS sequence"/>
</dbReference>
<dbReference type="AlphaFoldDB" id="A0AAW0G7H0"/>
<name>A0AAW0G7H0_9APHY</name>
<comment type="caution">
    <text evidence="2">The sequence shown here is derived from an EMBL/GenBank/DDBJ whole genome shotgun (WGS) entry which is preliminary data.</text>
</comment>
<accession>A0AAW0G7H0</accession>
<evidence type="ECO:0000313" key="3">
    <source>
        <dbReference type="Proteomes" id="UP001385951"/>
    </source>
</evidence>
<feature type="region of interest" description="Disordered" evidence="1">
    <location>
        <begin position="1"/>
        <end position="111"/>
    </location>
</feature>
<feature type="compositionally biased region" description="Low complexity" evidence="1">
    <location>
        <begin position="183"/>
        <end position="232"/>
    </location>
</feature>
<feature type="compositionally biased region" description="Polar residues" evidence="1">
    <location>
        <begin position="150"/>
        <end position="161"/>
    </location>
</feature>
<sequence length="290" mass="31615">MSDLWSPRRRNTTHIASSDEAFRRYNDVLPPSPRHRGRSQTRIQNDPSPVFDCPSSSRMPSTASKLMTTMKRSLSYGGAQKKRSSSLADSRMLSTPEESLPPSPTPYSAHDMRHTRPTIEQIAMGLHISRTPHITPIHMSKRRVTADYPQHTSEAPSSRRASMQHHRRGSAPPLILPPPPPRSSLKTPTTKTPLHSTTTSPIPLTPSASDASLSSLTSAAPSTPRSNRSTSTGPGHFSTKLQLSMSKLLQGRKGSVSMASPEIRSSDSDSTTSVLTPRKVRFSPGVDGEV</sequence>
<keyword evidence="3" id="KW-1185">Reference proteome</keyword>
<evidence type="ECO:0000256" key="1">
    <source>
        <dbReference type="SAM" id="MobiDB-lite"/>
    </source>
</evidence>